<organism evidence="2 3">
    <name type="scientific">Allacma fusca</name>
    <dbReference type="NCBI Taxonomy" id="39272"/>
    <lineage>
        <taxon>Eukaryota</taxon>
        <taxon>Metazoa</taxon>
        <taxon>Ecdysozoa</taxon>
        <taxon>Arthropoda</taxon>
        <taxon>Hexapoda</taxon>
        <taxon>Collembola</taxon>
        <taxon>Symphypleona</taxon>
        <taxon>Sminthuridae</taxon>
        <taxon>Allacma</taxon>
    </lineage>
</organism>
<name>A0A8J2PL15_9HEXA</name>
<feature type="non-terminal residue" evidence="2">
    <location>
        <position position="65"/>
    </location>
</feature>
<dbReference type="OrthoDB" id="1434354at2759"/>
<evidence type="ECO:0000313" key="2">
    <source>
        <dbReference type="EMBL" id="CAG7824803.1"/>
    </source>
</evidence>
<keyword evidence="3" id="KW-1185">Reference proteome</keyword>
<protein>
    <submittedName>
        <fullName evidence="2">Uncharacterized protein</fullName>
    </submittedName>
</protein>
<reference evidence="2" key="1">
    <citation type="submission" date="2021-06" db="EMBL/GenBank/DDBJ databases">
        <authorList>
            <person name="Hodson N. C."/>
            <person name="Mongue J. A."/>
            <person name="Jaron S. K."/>
        </authorList>
    </citation>
    <scope>NUCLEOTIDE SEQUENCE</scope>
</reference>
<evidence type="ECO:0000313" key="3">
    <source>
        <dbReference type="Proteomes" id="UP000708208"/>
    </source>
</evidence>
<proteinExistence type="predicted"/>
<dbReference type="EMBL" id="CAJVCH010534067">
    <property type="protein sequence ID" value="CAG7824803.1"/>
    <property type="molecule type" value="Genomic_DNA"/>
</dbReference>
<sequence>METFILIISILVVHTLTIVSSSNLNDSEIYAFDLPVEMKEQFPYYLSGYDEEGAPIWIMEAGNWD</sequence>
<keyword evidence="1" id="KW-0732">Signal</keyword>
<feature type="signal peptide" evidence="1">
    <location>
        <begin position="1"/>
        <end position="21"/>
    </location>
</feature>
<dbReference type="AlphaFoldDB" id="A0A8J2PL15"/>
<feature type="chain" id="PRO_5035166624" evidence="1">
    <location>
        <begin position="22"/>
        <end position="65"/>
    </location>
</feature>
<dbReference type="Proteomes" id="UP000708208">
    <property type="component" value="Unassembled WGS sequence"/>
</dbReference>
<accession>A0A8J2PL15</accession>
<comment type="caution">
    <text evidence="2">The sequence shown here is derived from an EMBL/GenBank/DDBJ whole genome shotgun (WGS) entry which is preliminary data.</text>
</comment>
<evidence type="ECO:0000256" key="1">
    <source>
        <dbReference type="SAM" id="SignalP"/>
    </source>
</evidence>
<gene>
    <name evidence="2" type="ORF">AFUS01_LOCUS34944</name>
</gene>